<dbReference type="Gene3D" id="2.60.110.10">
    <property type="entry name" value="Thaumatin"/>
    <property type="match status" value="1"/>
</dbReference>
<reference evidence="3" key="2">
    <citation type="journal article" date="2023" name="IMA Fungus">
        <title>Comparative genomic study of the Penicillium genus elucidates a diverse pangenome and 15 lateral gene transfer events.</title>
        <authorList>
            <person name="Petersen C."/>
            <person name="Sorensen T."/>
            <person name="Nielsen M.R."/>
            <person name="Sondergaard T.E."/>
            <person name="Sorensen J.L."/>
            <person name="Fitzpatrick D.A."/>
            <person name="Frisvad J.C."/>
            <person name="Nielsen K.L."/>
        </authorList>
    </citation>
    <scope>NUCLEOTIDE SEQUENCE</scope>
    <source>
        <strain evidence="3">IBT 19713</strain>
    </source>
</reference>
<evidence type="ECO:0000313" key="3">
    <source>
        <dbReference type="EMBL" id="KAJ5225318.1"/>
    </source>
</evidence>
<comment type="caution">
    <text evidence="3">The sequence shown here is derived from an EMBL/GenBank/DDBJ whole genome shotgun (WGS) entry which is preliminary data.</text>
</comment>
<dbReference type="GeneID" id="83203142"/>
<feature type="domain" description="GH64" evidence="2">
    <location>
        <begin position="1"/>
        <end position="371"/>
    </location>
</feature>
<dbReference type="Proteomes" id="UP001150941">
    <property type="component" value="Unassembled WGS sequence"/>
</dbReference>
<dbReference type="InterPro" id="IPR037176">
    <property type="entry name" value="Osmotin/thaumatin-like_sf"/>
</dbReference>
<dbReference type="RefSeq" id="XP_058328729.1">
    <property type="nucleotide sequence ID" value="XM_058475839.1"/>
</dbReference>
<dbReference type="InterPro" id="IPR042517">
    <property type="entry name" value="Glyco_hydro_64_N_2"/>
</dbReference>
<gene>
    <name evidence="3" type="ORF">N7468_006543</name>
</gene>
<dbReference type="PANTHER" id="PTHR38165">
    <property type="match status" value="1"/>
</dbReference>
<protein>
    <submittedName>
        <fullName evidence="3">CAZyme family GH64</fullName>
    </submittedName>
</protein>
<sequence>MATLDFALVNNTGSDTVYAYITGQAIDNNNAVFLLQADGKTAYYPTSPSATGSALAQDCAIPLGASGSTKTVTIPHIAGGRLWFSRDAKLTFLLNPGPALVEPSSSNPSDPNYNIFWDFAEFTWNSSQLFVNISMVDFFSLPIALALENTSGSTNTVKGLPADGLETACNGLTAQDAKDNAGWSKLIVKQGGANLRAVSPNTGAALTSGLLANYFDGYVRQVWSKYGSDTLTVDTQAAAGKLTAKVQGNNLTFSSGGITYAPPSSADIFANSSGVFAVSSDDTKNQVSARLAAAFNRSTLLTNANQPDGEVPSNYYTNPVTNHYARICHATALDGRGYAFPYDDVGPSNGADQSGSVYDPNPKLLTVTVGGLTSNSTKKDAKQGDTPRSGGDNGGPSAAPTQPSQGGNRNPDTQKQSRSQTLTTILHKLLCHKSS</sequence>
<organism evidence="3 4">
    <name type="scientific">Penicillium chermesinum</name>
    <dbReference type="NCBI Taxonomy" id="63820"/>
    <lineage>
        <taxon>Eukaryota</taxon>
        <taxon>Fungi</taxon>
        <taxon>Dikarya</taxon>
        <taxon>Ascomycota</taxon>
        <taxon>Pezizomycotina</taxon>
        <taxon>Eurotiomycetes</taxon>
        <taxon>Eurotiomycetidae</taxon>
        <taxon>Eurotiales</taxon>
        <taxon>Aspergillaceae</taxon>
        <taxon>Penicillium</taxon>
    </lineage>
</organism>
<evidence type="ECO:0000256" key="1">
    <source>
        <dbReference type="SAM" id="MobiDB-lite"/>
    </source>
</evidence>
<keyword evidence="4" id="KW-1185">Reference proteome</keyword>
<reference evidence="3" key="1">
    <citation type="submission" date="2022-11" db="EMBL/GenBank/DDBJ databases">
        <authorList>
            <person name="Petersen C."/>
        </authorList>
    </citation>
    <scope>NUCLEOTIDE SEQUENCE</scope>
    <source>
        <strain evidence="3">IBT 19713</strain>
    </source>
</reference>
<name>A0A9W9TJS2_9EURO</name>
<proteinExistence type="predicted"/>
<dbReference type="AlphaFoldDB" id="A0A9W9TJS2"/>
<dbReference type="PANTHER" id="PTHR38165:SF1">
    <property type="entry name" value="GLUCANASE B"/>
    <property type="match status" value="1"/>
</dbReference>
<dbReference type="EMBL" id="JAPQKS010000005">
    <property type="protein sequence ID" value="KAJ5225318.1"/>
    <property type="molecule type" value="Genomic_DNA"/>
</dbReference>
<dbReference type="OrthoDB" id="5290283at2759"/>
<dbReference type="PROSITE" id="PS52006">
    <property type="entry name" value="GH64"/>
    <property type="match status" value="1"/>
</dbReference>
<dbReference type="InterPro" id="IPR032477">
    <property type="entry name" value="Glyco_hydro_64"/>
</dbReference>
<dbReference type="CDD" id="cd09220">
    <property type="entry name" value="GH64-GluB-like"/>
    <property type="match status" value="1"/>
</dbReference>
<dbReference type="Pfam" id="PF16483">
    <property type="entry name" value="Glyco_hydro_64"/>
    <property type="match status" value="1"/>
</dbReference>
<feature type="region of interest" description="Disordered" evidence="1">
    <location>
        <begin position="351"/>
        <end position="422"/>
    </location>
</feature>
<feature type="compositionally biased region" description="Polar residues" evidence="1">
    <location>
        <begin position="399"/>
        <end position="422"/>
    </location>
</feature>
<evidence type="ECO:0000313" key="4">
    <source>
        <dbReference type="Proteomes" id="UP001150941"/>
    </source>
</evidence>
<accession>A0A9W9TJS2</accession>
<dbReference type="InterPro" id="IPR037398">
    <property type="entry name" value="Glyco_hydro_64_fam"/>
</dbReference>
<evidence type="ECO:0000259" key="2">
    <source>
        <dbReference type="PROSITE" id="PS52006"/>
    </source>
</evidence>
<dbReference type="Gene3D" id="3.30.920.50">
    <property type="entry name" value="Beta-1,3-glucanase, C-terminal domain"/>
    <property type="match status" value="1"/>
</dbReference>